<feature type="transmembrane region" description="Helical" evidence="1">
    <location>
        <begin position="38"/>
        <end position="58"/>
    </location>
</feature>
<evidence type="ECO:0000256" key="1">
    <source>
        <dbReference type="SAM" id="Phobius"/>
    </source>
</evidence>
<proteinExistence type="predicted"/>
<keyword evidence="5" id="KW-1185">Reference proteome</keyword>
<dbReference type="EMBL" id="JFHE01000051">
    <property type="protein sequence ID" value="KDR26686.1"/>
    <property type="molecule type" value="Genomic_DNA"/>
</dbReference>
<evidence type="ECO:0000313" key="4">
    <source>
        <dbReference type="Proteomes" id="UP000027439"/>
    </source>
</evidence>
<gene>
    <name evidence="3" type="ORF">BG57_25895</name>
    <name evidence="2" type="ORF">GCM10010985_59120</name>
</gene>
<evidence type="ECO:0008006" key="6">
    <source>
        <dbReference type="Google" id="ProtNLM"/>
    </source>
</evidence>
<reference evidence="2" key="4">
    <citation type="submission" date="2024-05" db="EMBL/GenBank/DDBJ databases">
        <authorList>
            <person name="Sun Q."/>
            <person name="Zhou Y."/>
        </authorList>
    </citation>
    <scope>NUCLEOTIDE SEQUENCE</scope>
    <source>
        <strain evidence="2">CGMCC 1.11013</strain>
    </source>
</reference>
<dbReference type="eggNOG" id="ENOG502ZKYJ">
    <property type="taxonomic scope" value="Bacteria"/>
</dbReference>
<feature type="transmembrane region" description="Helical" evidence="1">
    <location>
        <begin position="64"/>
        <end position="84"/>
    </location>
</feature>
<accession>A0A069NNU1</accession>
<reference evidence="5" key="3">
    <citation type="journal article" date="2019" name="Int. J. Syst. Evol. Microbiol.">
        <title>The Global Catalogue of Microorganisms (GCM) 10K type strain sequencing project: providing services to taxonomists for standard genome sequencing and annotation.</title>
        <authorList>
            <consortium name="The Broad Institute Genomics Platform"/>
            <consortium name="The Broad Institute Genome Sequencing Center for Infectious Disease"/>
            <person name="Wu L."/>
            <person name="Ma J."/>
        </authorList>
    </citation>
    <scope>NUCLEOTIDE SEQUENCE [LARGE SCALE GENOMIC DNA]</scope>
    <source>
        <strain evidence="5">CGMCC 1.11013</strain>
    </source>
</reference>
<dbReference type="OrthoDB" id="9131337at2"/>
<name>A0A069NNU1_9BURK</name>
<comment type="caution">
    <text evidence="3">The sequence shown here is derived from an EMBL/GenBank/DDBJ whole genome shotgun (WGS) entry which is preliminary data.</text>
</comment>
<protein>
    <recommendedName>
        <fullName evidence="6">SMODS and SLOG-associating 2TM effector domain-containing protein</fullName>
    </recommendedName>
</protein>
<dbReference type="EMBL" id="BMEG01000017">
    <property type="protein sequence ID" value="GGD96628.1"/>
    <property type="molecule type" value="Genomic_DNA"/>
</dbReference>
<evidence type="ECO:0000313" key="3">
    <source>
        <dbReference type="EMBL" id="KDR26686.1"/>
    </source>
</evidence>
<reference evidence="2" key="1">
    <citation type="journal article" date="2014" name="Int. J. Syst. Evol. Microbiol.">
        <title>Complete genome of a new Firmicutes species belonging to the dominant human colonic microbiota ('Ruminococcus bicirculans') reveals two chromosomes and a selective capacity to utilize plant glucans.</title>
        <authorList>
            <consortium name="NISC Comparative Sequencing Program"/>
            <person name="Wegmann U."/>
            <person name="Louis P."/>
            <person name="Goesmann A."/>
            <person name="Henrissat B."/>
            <person name="Duncan S.H."/>
            <person name="Flint H.J."/>
        </authorList>
    </citation>
    <scope>NUCLEOTIDE SEQUENCE</scope>
    <source>
        <strain evidence="2">CGMCC 1.11013</strain>
    </source>
</reference>
<keyword evidence="1" id="KW-0472">Membrane</keyword>
<dbReference type="Proteomes" id="UP000027439">
    <property type="component" value="Unassembled WGS sequence"/>
</dbReference>
<reference evidence="3 4" key="2">
    <citation type="submission" date="2014-03" db="EMBL/GenBank/DDBJ databases">
        <title>Draft Genome Sequences of Four Burkholderia Strains.</title>
        <authorList>
            <person name="Liu X.Y."/>
            <person name="Li C.X."/>
            <person name="Xu J.H."/>
        </authorList>
    </citation>
    <scope>NUCLEOTIDE SEQUENCE [LARGE SCALE GENOMIC DNA]</scope>
    <source>
        <strain evidence="3 4">R27</strain>
    </source>
</reference>
<dbReference type="AlphaFoldDB" id="A0A069NNU1"/>
<evidence type="ECO:0000313" key="2">
    <source>
        <dbReference type="EMBL" id="GGD96628.1"/>
    </source>
</evidence>
<organism evidence="3 4">
    <name type="scientific">Caballeronia grimmiae</name>
    <dbReference type="NCBI Taxonomy" id="1071679"/>
    <lineage>
        <taxon>Bacteria</taxon>
        <taxon>Pseudomonadati</taxon>
        <taxon>Pseudomonadota</taxon>
        <taxon>Betaproteobacteria</taxon>
        <taxon>Burkholderiales</taxon>
        <taxon>Burkholderiaceae</taxon>
        <taxon>Caballeronia</taxon>
    </lineage>
</organism>
<sequence length="173" mass="20036">MNRDEHPVWAVYDKFRTARLNVKYYCRRLHRLERMDRALDIILLIAAPTSAVAGLWFWETEYGRVVWQCLGVVAALVATVRPALHITKRIKDYESAISAYQMLEYDLDAIRQKIEQRGIYDAKLKAEFIRAIERQRNADLASPEKVAESRLLRDCTAAVMEELPASFFFVPAS</sequence>
<evidence type="ECO:0000313" key="5">
    <source>
        <dbReference type="Proteomes" id="UP000597138"/>
    </source>
</evidence>
<keyword evidence="1" id="KW-1133">Transmembrane helix</keyword>
<dbReference type="RefSeq" id="WP_035970120.1">
    <property type="nucleotide sequence ID" value="NZ_BMEG01000017.1"/>
</dbReference>
<keyword evidence="1" id="KW-0812">Transmembrane</keyword>
<dbReference type="Proteomes" id="UP000597138">
    <property type="component" value="Unassembled WGS sequence"/>
</dbReference>